<dbReference type="PANTHER" id="PTHR46600:SF1">
    <property type="entry name" value="THAP DOMAIN-CONTAINING PROTEIN 1"/>
    <property type="match status" value="1"/>
</dbReference>
<name>A0A8S9WX64_APOLU</name>
<evidence type="ECO:0000256" key="11">
    <source>
        <dbReference type="ARBA" id="ARBA00023306"/>
    </source>
</evidence>
<reference evidence="14" key="1">
    <citation type="journal article" date="2021" name="Mol. Ecol. Resour.">
        <title>Apolygus lucorum genome provides insights into omnivorousness and mesophyll feeding.</title>
        <authorList>
            <person name="Liu Y."/>
            <person name="Liu H."/>
            <person name="Wang H."/>
            <person name="Huang T."/>
            <person name="Liu B."/>
            <person name="Yang B."/>
            <person name="Yin L."/>
            <person name="Li B."/>
            <person name="Zhang Y."/>
            <person name="Zhang S."/>
            <person name="Jiang F."/>
            <person name="Zhang X."/>
            <person name="Ren Y."/>
            <person name="Wang B."/>
            <person name="Wang S."/>
            <person name="Lu Y."/>
            <person name="Wu K."/>
            <person name="Fan W."/>
            <person name="Wang G."/>
        </authorList>
    </citation>
    <scope>NUCLEOTIDE SEQUENCE</scope>
    <source>
        <strain evidence="14">12Hb</strain>
    </source>
</reference>
<dbReference type="OrthoDB" id="6356087at2759"/>
<comment type="caution">
    <text evidence="14">The sequence shown here is derived from an EMBL/GenBank/DDBJ whole genome shotgun (WGS) entry which is preliminary data.</text>
</comment>
<evidence type="ECO:0000256" key="2">
    <source>
        <dbReference type="ARBA" id="ARBA00006177"/>
    </source>
</evidence>
<evidence type="ECO:0000256" key="6">
    <source>
        <dbReference type="ARBA" id="ARBA00023015"/>
    </source>
</evidence>
<evidence type="ECO:0000256" key="10">
    <source>
        <dbReference type="ARBA" id="ARBA00023242"/>
    </source>
</evidence>
<keyword evidence="15" id="KW-1185">Reference proteome</keyword>
<keyword evidence="6" id="KW-0805">Transcription regulation</keyword>
<dbReference type="SMART" id="SM00692">
    <property type="entry name" value="DM3"/>
    <property type="match status" value="1"/>
</dbReference>
<dbReference type="SUPFAM" id="SSF57716">
    <property type="entry name" value="Glucocorticoid receptor-like (DNA-binding domain)"/>
    <property type="match status" value="1"/>
</dbReference>
<accession>A0A8S9WX64</accession>
<keyword evidence="10" id="KW-0539">Nucleus</keyword>
<feature type="domain" description="THAP-type" evidence="13">
    <location>
        <begin position="1"/>
        <end position="82"/>
    </location>
</feature>
<evidence type="ECO:0000313" key="14">
    <source>
        <dbReference type="EMBL" id="KAF6201263.1"/>
    </source>
</evidence>
<gene>
    <name evidence="14" type="ORF">GE061_005710</name>
</gene>
<keyword evidence="3" id="KW-0479">Metal-binding</keyword>
<dbReference type="Proteomes" id="UP000466442">
    <property type="component" value="Unassembled WGS sequence"/>
</dbReference>
<keyword evidence="11" id="KW-0131">Cell cycle</keyword>
<dbReference type="Pfam" id="PF05485">
    <property type="entry name" value="THAP"/>
    <property type="match status" value="1"/>
</dbReference>
<dbReference type="EMBL" id="WIXP02000013">
    <property type="protein sequence ID" value="KAF6201263.1"/>
    <property type="molecule type" value="Genomic_DNA"/>
</dbReference>
<evidence type="ECO:0000256" key="3">
    <source>
        <dbReference type="ARBA" id="ARBA00022723"/>
    </source>
</evidence>
<comment type="similarity">
    <text evidence="2">Belongs to the THAP1 family.</text>
</comment>
<protein>
    <recommendedName>
        <fullName evidence="13">THAP-type domain-containing protein</fullName>
    </recommendedName>
</protein>
<dbReference type="GO" id="GO:0008270">
    <property type="term" value="F:zinc ion binding"/>
    <property type="evidence" value="ECO:0007669"/>
    <property type="project" value="UniProtKB-KW"/>
</dbReference>
<evidence type="ECO:0000256" key="4">
    <source>
        <dbReference type="ARBA" id="ARBA00022771"/>
    </source>
</evidence>
<dbReference type="AlphaFoldDB" id="A0A8S9WX64"/>
<evidence type="ECO:0000256" key="9">
    <source>
        <dbReference type="ARBA" id="ARBA00023163"/>
    </source>
</evidence>
<comment type="subcellular location">
    <subcellularLocation>
        <location evidence="1">Nucleus</location>
        <location evidence="1">Nucleoplasm</location>
    </subcellularLocation>
</comment>
<keyword evidence="8 12" id="KW-0238">DNA-binding</keyword>
<keyword evidence="4 12" id="KW-0863">Zinc-finger</keyword>
<evidence type="ECO:0000256" key="5">
    <source>
        <dbReference type="ARBA" id="ARBA00022833"/>
    </source>
</evidence>
<evidence type="ECO:0000259" key="13">
    <source>
        <dbReference type="PROSITE" id="PS50950"/>
    </source>
</evidence>
<keyword evidence="9" id="KW-0804">Transcription</keyword>
<evidence type="ECO:0000256" key="1">
    <source>
        <dbReference type="ARBA" id="ARBA00004642"/>
    </source>
</evidence>
<dbReference type="InterPro" id="IPR038441">
    <property type="entry name" value="THAP_Znf_sf"/>
</dbReference>
<dbReference type="GO" id="GO:0043565">
    <property type="term" value="F:sequence-specific DNA binding"/>
    <property type="evidence" value="ECO:0007669"/>
    <property type="project" value="InterPro"/>
</dbReference>
<dbReference type="PANTHER" id="PTHR46600">
    <property type="entry name" value="THAP DOMAIN-CONTAINING"/>
    <property type="match status" value="1"/>
</dbReference>
<dbReference type="InterPro" id="IPR026516">
    <property type="entry name" value="THAP1/10"/>
</dbReference>
<sequence>MVRTCAAYGCNVKDLKGNTISFHKFPQDPELRRKWVIATKRKNFNPGSGTRICSKHFEKDAYQIRPGASFPLLNPEAVPSIFEFPPHLVKPPPKKRRILVRENQVKGDNRKCSDSSTPLCSDNDNLDVVGVAIDAPKTPKKLGKHNLSSKLMMKDAARREARKAQKALINKDPLAFDGEPMINVPSGSGCVVIKQEPIAEIYLDPLSIDQLEEPSAEGSMDPLAIGDLRSWAPSANGGEFSRSDAVPLELEEDDLIYFKSLAPDLAHLTPELKEVFRIKIFRQNDVPEFSSWIGFPTIDLTGVYL</sequence>
<dbReference type="InterPro" id="IPR006612">
    <property type="entry name" value="THAP_Znf"/>
</dbReference>
<evidence type="ECO:0000313" key="15">
    <source>
        <dbReference type="Proteomes" id="UP000466442"/>
    </source>
</evidence>
<evidence type="ECO:0000256" key="7">
    <source>
        <dbReference type="ARBA" id="ARBA00023054"/>
    </source>
</evidence>
<keyword evidence="7" id="KW-0175">Coiled coil</keyword>
<dbReference type="Gene3D" id="6.20.210.20">
    <property type="entry name" value="THAP domain"/>
    <property type="match status" value="1"/>
</dbReference>
<evidence type="ECO:0000256" key="12">
    <source>
        <dbReference type="PROSITE-ProRule" id="PRU00309"/>
    </source>
</evidence>
<dbReference type="PROSITE" id="PS50950">
    <property type="entry name" value="ZF_THAP"/>
    <property type="match status" value="1"/>
</dbReference>
<dbReference type="GO" id="GO:0005654">
    <property type="term" value="C:nucleoplasm"/>
    <property type="evidence" value="ECO:0007669"/>
    <property type="project" value="UniProtKB-SubCell"/>
</dbReference>
<organism evidence="14 15">
    <name type="scientific">Apolygus lucorum</name>
    <name type="common">Small green plant bug</name>
    <name type="synonym">Lygocoris lucorum</name>
    <dbReference type="NCBI Taxonomy" id="248454"/>
    <lineage>
        <taxon>Eukaryota</taxon>
        <taxon>Metazoa</taxon>
        <taxon>Ecdysozoa</taxon>
        <taxon>Arthropoda</taxon>
        <taxon>Hexapoda</taxon>
        <taxon>Insecta</taxon>
        <taxon>Pterygota</taxon>
        <taxon>Neoptera</taxon>
        <taxon>Paraneoptera</taxon>
        <taxon>Hemiptera</taxon>
        <taxon>Heteroptera</taxon>
        <taxon>Panheteroptera</taxon>
        <taxon>Cimicomorpha</taxon>
        <taxon>Miridae</taxon>
        <taxon>Mirini</taxon>
        <taxon>Apolygus</taxon>
    </lineage>
</organism>
<proteinExistence type="inferred from homology"/>
<dbReference type="SMART" id="SM00980">
    <property type="entry name" value="THAP"/>
    <property type="match status" value="1"/>
</dbReference>
<evidence type="ECO:0000256" key="8">
    <source>
        <dbReference type="ARBA" id="ARBA00023125"/>
    </source>
</evidence>
<keyword evidence="5" id="KW-0862">Zinc</keyword>